<gene>
    <name evidence="2" type="ORF">CSW57_00805</name>
</gene>
<dbReference type="Proteomes" id="UP000225108">
    <property type="component" value="Unassembled WGS sequence"/>
</dbReference>
<evidence type="ECO:0000313" key="3">
    <source>
        <dbReference type="Proteomes" id="UP000225108"/>
    </source>
</evidence>
<dbReference type="EMBL" id="PEBD01000004">
    <property type="protein sequence ID" value="PHV67871.1"/>
    <property type="molecule type" value="Genomic_DNA"/>
</dbReference>
<reference evidence="2 3" key="1">
    <citation type="submission" date="2017-10" db="EMBL/GenBank/DDBJ databases">
        <title>The draft genome sequence of Williamsia sp. BULT 1.1 isolated from the semi-arid grassland soils from South Africa.</title>
        <authorList>
            <person name="Kabwe M.H."/>
            <person name="Govender N."/>
            <person name="Mutseka Lunga P."/>
            <person name="Vikram S."/>
            <person name="Makhalanyane T.P."/>
        </authorList>
    </citation>
    <scope>NUCLEOTIDE SEQUENCE [LARGE SCALE GENOMIC DNA]</scope>
    <source>
        <strain evidence="2 3">BULT 1.1</strain>
    </source>
</reference>
<evidence type="ECO:0000256" key="1">
    <source>
        <dbReference type="SAM" id="Phobius"/>
    </source>
</evidence>
<feature type="transmembrane region" description="Helical" evidence="1">
    <location>
        <begin position="6"/>
        <end position="34"/>
    </location>
</feature>
<sequence>MSTNAGIGLLAGLLLAIAAVTGGFGGFVIGVLLGGIGLALGLQRDGVIDLSALVRRRDRD</sequence>
<comment type="caution">
    <text evidence="2">The sequence shown here is derived from an EMBL/GenBank/DDBJ whole genome shotgun (WGS) entry which is preliminary data.</text>
</comment>
<dbReference type="RefSeq" id="WP_099381051.1">
    <property type="nucleotide sequence ID" value="NZ_PEBD01000004.1"/>
</dbReference>
<keyword evidence="1" id="KW-0812">Transmembrane</keyword>
<organism evidence="2 3">
    <name type="scientific">Williamsia marianensis</name>
    <dbReference type="NCBI Taxonomy" id="85044"/>
    <lineage>
        <taxon>Bacteria</taxon>
        <taxon>Bacillati</taxon>
        <taxon>Actinomycetota</taxon>
        <taxon>Actinomycetes</taxon>
        <taxon>Mycobacteriales</taxon>
        <taxon>Nocardiaceae</taxon>
        <taxon>Williamsia</taxon>
    </lineage>
</organism>
<evidence type="ECO:0000313" key="2">
    <source>
        <dbReference type="EMBL" id="PHV67871.1"/>
    </source>
</evidence>
<protein>
    <submittedName>
        <fullName evidence="2">DUF2273 domain-containing protein</fullName>
    </submittedName>
</protein>
<accession>A0A2G3PQ23</accession>
<name>A0A2G3PQ23_WILMA</name>
<keyword evidence="1" id="KW-0472">Membrane</keyword>
<keyword evidence="1" id="KW-1133">Transmembrane helix</keyword>
<dbReference type="AlphaFoldDB" id="A0A2G3PQ23"/>
<proteinExistence type="predicted"/>